<gene>
    <name evidence="2" type="ORF">SAMN04487820_10656</name>
</gene>
<keyword evidence="3" id="KW-1185">Reference proteome</keyword>
<keyword evidence="1" id="KW-0472">Membrane</keyword>
<reference evidence="3" key="1">
    <citation type="submission" date="2016-10" db="EMBL/GenBank/DDBJ databases">
        <authorList>
            <person name="Varghese N."/>
            <person name="Submissions S."/>
        </authorList>
    </citation>
    <scope>NUCLEOTIDE SEQUENCE [LARGE SCALE GENOMIC DNA]</scope>
    <source>
        <strain evidence="3">DSM 45460</strain>
    </source>
</reference>
<keyword evidence="1" id="KW-0812">Transmembrane</keyword>
<organism evidence="2 3">
    <name type="scientific">Actinopolyspora mzabensis</name>
    <dbReference type="NCBI Taxonomy" id="995066"/>
    <lineage>
        <taxon>Bacteria</taxon>
        <taxon>Bacillati</taxon>
        <taxon>Actinomycetota</taxon>
        <taxon>Actinomycetes</taxon>
        <taxon>Actinopolysporales</taxon>
        <taxon>Actinopolysporaceae</taxon>
        <taxon>Actinopolyspora</taxon>
    </lineage>
</organism>
<evidence type="ECO:0000256" key="1">
    <source>
        <dbReference type="SAM" id="Phobius"/>
    </source>
</evidence>
<accession>A0A1G9AHQ2</accession>
<proteinExistence type="predicted"/>
<protein>
    <submittedName>
        <fullName evidence="2">Uncharacterized protein</fullName>
    </submittedName>
</protein>
<dbReference type="EMBL" id="FNFM01000006">
    <property type="protein sequence ID" value="SDK26867.1"/>
    <property type="molecule type" value="Genomic_DNA"/>
</dbReference>
<keyword evidence="1" id="KW-1133">Transmembrane helix</keyword>
<evidence type="ECO:0000313" key="2">
    <source>
        <dbReference type="EMBL" id="SDK26867.1"/>
    </source>
</evidence>
<dbReference type="Proteomes" id="UP000199213">
    <property type="component" value="Unassembled WGS sequence"/>
</dbReference>
<sequence length="149" mass="15881">MRQWGVAGVSALVIALVMGVATAIIDNPFFVRMIPTPWWAYPIWITTSVLLGLLLATYVRPRGPWLESSSSRQRRGLGAAVLAWFAIGCPTCNMLVVLAVGTSGAVTWFQPLQPVLGVLSVLLLGAALRGRLRNASACPVAIPAAAERD</sequence>
<feature type="transmembrane region" description="Helical" evidence="1">
    <location>
        <begin position="108"/>
        <end position="128"/>
    </location>
</feature>
<dbReference type="AlphaFoldDB" id="A0A1G9AHQ2"/>
<feature type="transmembrane region" description="Helical" evidence="1">
    <location>
        <begin position="39"/>
        <end position="59"/>
    </location>
</feature>
<feature type="transmembrane region" description="Helical" evidence="1">
    <location>
        <begin position="80"/>
        <end position="102"/>
    </location>
</feature>
<evidence type="ECO:0000313" key="3">
    <source>
        <dbReference type="Proteomes" id="UP000199213"/>
    </source>
</evidence>
<name>A0A1G9AHQ2_ACTMZ</name>